<dbReference type="Gene3D" id="3.40.50.2000">
    <property type="entry name" value="Glycogen Phosphorylase B"/>
    <property type="match status" value="1"/>
</dbReference>
<dbReference type="PANTHER" id="PTHR46656">
    <property type="entry name" value="PUTATIVE-RELATED"/>
    <property type="match status" value="1"/>
</dbReference>
<dbReference type="CDD" id="cd03801">
    <property type="entry name" value="GT4_PimA-like"/>
    <property type="match status" value="1"/>
</dbReference>
<sequence length="432" mass="49945">MKQQLFQSLYKVAVVGKRILNPLLPAKLKKIVKKSLLYRAYPLDQISTNRRMRPREKQLFKEGINLIGYARAEMGIGESCRIAAKSLDAIHFPFGIINFKGTNSSRMTDTSWSHKENDQPIYGINIFHINAEQMMEVYADLGNKIFEERYNIGYWHWELPDFPDEWVENFRFVDEVWVPSTFVADSISFKSPVPVVRIPHCIRVDISSLRDREYFQLPKDPFLFLSMYDAHSYQARKNPMAAIRAFQEAFGANDQRVGLVVKVNNSRSTPGELSELERLVSGYRNIYLLQETYSRNDVNALLSVIDCFVSMHRSEGFGLGLAEAMYLGKAVIATNWSSNTDFMNLGNSCLVDYKLIQLGQDYGPYKAYQYWADPDIQSAADYMRRLVEYPEYYHEIATRGQETIREQYSPEIIGNLIRKRLQYIQQFGGGIP</sequence>
<evidence type="ECO:0000313" key="2">
    <source>
        <dbReference type="Proteomes" id="UP000076563"/>
    </source>
</evidence>
<dbReference type="PANTHER" id="PTHR46656:SF3">
    <property type="entry name" value="PUTATIVE-RELATED"/>
    <property type="match status" value="1"/>
</dbReference>
<protein>
    <submittedName>
        <fullName evidence="1">Glycosyl transferase family 1</fullName>
    </submittedName>
</protein>
<dbReference type="OrthoDB" id="440232at2"/>
<evidence type="ECO:0000313" key="1">
    <source>
        <dbReference type="EMBL" id="KZE70493.1"/>
    </source>
</evidence>
<name>A0A161TTN9_9BACL</name>
<dbReference type="RefSeq" id="WP_063188459.1">
    <property type="nucleotide sequence ID" value="NZ_LQRA01000121.1"/>
</dbReference>
<gene>
    <name evidence="1" type="ORF">AV654_06305</name>
</gene>
<dbReference type="SUPFAM" id="SSF53756">
    <property type="entry name" value="UDP-Glycosyltransferase/glycogen phosphorylase"/>
    <property type="match status" value="1"/>
</dbReference>
<proteinExistence type="predicted"/>
<dbReference type="Pfam" id="PF13692">
    <property type="entry name" value="Glyco_trans_1_4"/>
    <property type="match status" value="1"/>
</dbReference>
<dbReference type="Proteomes" id="UP000076563">
    <property type="component" value="Unassembled WGS sequence"/>
</dbReference>
<keyword evidence="2" id="KW-1185">Reference proteome</keyword>
<dbReference type="AlphaFoldDB" id="A0A161TTN9"/>
<organism evidence="1 2">
    <name type="scientific">Paenibacillus elgii</name>
    <dbReference type="NCBI Taxonomy" id="189691"/>
    <lineage>
        <taxon>Bacteria</taxon>
        <taxon>Bacillati</taxon>
        <taxon>Bacillota</taxon>
        <taxon>Bacilli</taxon>
        <taxon>Bacillales</taxon>
        <taxon>Paenibacillaceae</taxon>
        <taxon>Paenibacillus</taxon>
    </lineage>
</organism>
<dbReference type="EMBL" id="LQRA01000121">
    <property type="protein sequence ID" value="KZE70493.1"/>
    <property type="molecule type" value="Genomic_DNA"/>
</dbReference>
<accession>A0A161TTN9</accession>
<reference evidence="2" key="1">
    <citation type="submission" date="2016-01" db="EMBL/GenBank/DDBJ databases">
        <title>Draft genome of Chromobacterium sp. F49.</title>
        <authorList>
            <person name="Hong K.W."/>
        </authorList>
    </citation>
    <scope>NUCLEOTIDE SEQUENCE [LARGE SCALE GENOMIC DNA]</scope>
    <source>
        <strain evidence="2">M63</strain>
    </source>
</reference>
<keyword evidence="1" id="KW-0808">Transferase</keyword>
<dbReference type="GO" id="GO:0016740">
    <property type="term" value="F:transferase activity"/>
    <property type="evidence" value="ECO:0007669"/>
    <property type="project" value="UniProtKB-KW"/>
</dbReference>
<comment type="caution">
    <text evidence="1">The sequence shown here is derived from an EMBL/GenBank/DDBJ whole genome shotgun (WGS) entry which is preliminary data.</text>
</comment>